<comment type="caution">
    <text evidence="3">The sequence shown here is derived from an EMBL/GenBank/DDBJ whole genome shotgun (WGS) entry which is preliminary data.</text>
</comment>
<dbReference type="SUPFAM" id="SSF52172">
    <property type="entry name" value="CheY-like"/>
    <property type="match status" value="1"/>
</dbReference>
<dbReference type="InterPro" id="IPR058245">
    <property type="entry name" value="NreC/VraR/RcsB-like_REC"/>
</dbReference>
<evidence type="ECO:0000259" key="2">
    <source>
        <dbReference type="PROSITE" id="PS50110"/>
    </source>
</evidence>
<feature type="domain" description="Response regulatory" evidence="2">
    <location>
        <begin position="3"/>
        <end position="119"/>
    </location>
</feature>
<evidence type="ECO:0000256" key="1">
    <source>
        <dbReference type="PROSITE-ProRule" id="PRU00169"/>
    </source>
</evidence>
<dbReference type="InterPro" id="IPR011006">
    <property type="entry name" value="CheY-like_superfamily"/>
</dbReference>
<dbReference type="PANTHER" id="PTHR43228:SF1">
    <property type="entry name" value="TWO-COMPONENT RESPONSE REGULATOR ARR22"/>
    <property type="match status" value="1"/>
</dbReference>
<accession>A0A933LQW0</accession>
<evidence type="ECO:0000313" key="4">
    <source>
        <dbReference type="Proteomes" id="UP000772181"/>
    </source>
</evidence>
<dbReference type="AlphaFoldDB" id="A0A933LQW0"/>
<dbReference type="PANTHER" id="PTHR43228">
    <property type="entry name" value="TWO-COMPONENT RESPONSE REGULATOR"/>
    <property type="match status" value="1"/>
</dbReference>
<reference evidence="3" key="1">
    <citation type="submission" date="2020-07" db="EMBL/GenBank/DDBJ databases">
        <title>Huge and variable diversity of episymbiotic CPR bacteria and DPANN archaea in groundwater ecosystems.</title>
        <authorList>
            <person name="He C.Y."/>
            <person name="Keren R."/>
            <person name="Whittaker M."/>
            <person name="Farag I.F."/>
            <person name="Doudna J."/>
            <person name="Cate J.H.D."/>
            <person name="Banfield J.F."/>
        </authorList>
    </citation>
    <scope>NUCLEOTIDE SEQUENCE</scope>
    <source>
        <strain evidence="3">NC_groundwater_1482_Ag_S-0.65um_47_24</strain>
    </source>
</reference>
<dbReference type="InterPro" id="IPR052048">
    <property type="entry name" value="ST_Response_Regulator"/>
</dbReference>
<dbReference type="Proteomes" id="UP000772181">
    <property type="component" value="Unassembled WGS sequence"/>
</dbReference>
<dbReference type="Gene3D" id="3.40.50.2300">
    <property type="match status" value="1"/>
</dbReference>
<dbReference type="SMART" id="SM00448">
    <property type="entry name" value="REC"/>
    <property type="match status" value="1"/>
</dbReference>
<organism evidence="3 4">
    <name type="scientific">Tectimicrobiota bacterium</name>
    <dbReference type="NCBI Taxonomy" id="2528274"/>
    <lineage>
        <taxon>Bacteria</taxon>
        <taxon>Pseudomonadati</taxon>
        <taxon>Nitrospinota/Tectimicrobiota group</taxon>
        <taxon>Candidatus Tectimicrobiota</taxon>
    </lineage>
</organism>
<protein>
    <submittedName>
        <fullName evidence="3">Response regulator transcription factor</fullName>
    </submittedName>
</protein>
<dbReference type="PROSITE" id="PS50110">
    <property type="entry name" value="RESPONSE_REGULATORY"/>
    <property type="match status" value="1"/>
</dbReference>
<feature type="modified residue" description="4-aspartylphosphate" evidence="1">
    <location>
        <position position="54"/>
    </location>
</feature>
<proteinExistence type="predicted"/>
<dbReference type="CDD" id="cd17535">
    <property type="entry name" value="REC_NarL-like"/>
    <property type="match status" value="1"/>
</dbReference>
<dbReference type="Pfam" id="PF00072">
    <property type="entry name" value="Response_reg"/>
    <property type="match status" value="1"/>
</dbReference>
<sequence>MFKTLIVEDNDYFRQSLKDILTERFPSMIIEEASNGEEALQKVKTLLPHLIFMDIKLPGENGLELTKKIKAAYDYIMILIITNYDLPEYREAAFKHGANYFLPKGSLNEEGILRLVNFISLEQGIELN</sequence>
<dbReference type="GO" id="GO:0000160">
    <property type="term" value="P:phosphorelay signal transduction system"/>
    <property type="evidence" value="ECO:0007669"/>
    <property type="project" value="InterPro"/>
</dbReference>
<dbReference type="EMBL" id="JACQWF010000408">
    <property type="protein sequence ID" value="MBI4596565.1"/>
    <property type="molecule type" value="Genomic_DNA"/>
</dbReference>
<keyword evidence="1" id="KW-0597">Phosphoprotein</keyword>
<gene>
    <name evidence="3" type="ORF">HY730_09370</name>
</gene>
<name>A0A933LQW0_UNCTE</name>
<dbReference type="InterPro" id="IPR001789">
    <property type="entry name" value="Sig_transdc_resp-reg_receiver"/>
</dbReference>
<evidence type="ECO:0000313" key="3">
    <source>
        <dbReference type="EMBL" id="MBI4596565.1"/>
    </source>
</evidence>